<dbReference type="Proteomes" id="UP000301309">
    <property type="component" value="Unassembled WGS sequence"/>
</dbReference>
<proteinExistence type="predicted"/>
<evidence type="ECO:0000313" key="3">
    <source>
        <dbReference type="Proteomes" id="UP000301309"/>
    </source>
</evidence>
<comment type="caution">
    <text evidence="2">The sequence shown here is derived from an EMBL/GenBank/DDBJ whole genome shotgun (WGS) entry which is preliminary data.</text>
</comment>
<organism evidence="2 3">
    <name type="scientific">Streptomyces violaceusniger</name>
    <dbReference type="NCBI Taxonomy" id="68280"/>
    <lineage>
        <taxon>Bacteria</taxon>
        <taxon>Bacillati</taxon>
        <taxon>Actinomycetota</taxon>
        <taxon>Actinomycetes</taxon>
        <taxon>Kitasatosporales</taxon>
        <taxon>Streptomycetaceae</taxon>
        <taxon>Streptomyces</taxon>
        <taxon>Streptomyces violaceusniger group</taxon>
    </lineage>
</organism>
<sequence>MRTHPRRPRETGRFGMLLAAALAMTLIPSVTEPLTTPARADTAVQPKVAHDADAVTVSVPATGKTPGYTVDIATGELALTTERAGEAVLSTAGGDTGACDSAPAASGSTPPRSPTGHGRTASSPSSPTPRSTAPASRRG</sequence>
<dbReference type="EMBL" id="BJHW01000002">
    <property type="protein sequence ID" value="GDY60136.1"/>
    <property type="molecule type" value="Genomic_DNA"/>
</dbReference>
<protein>
    <submittedName>
        <fullName evidence="2">Uncharacterized protein</fullName>
    </submittedName>
</protein>
<dbReference type="AlphaFoldDB" id="A0A4D4LLG4"/>
<feature type="region of interest" description="Disordered" evidence="1">
    <location>
        <begin position="88"/>
        <end position="139"/>
    </location>
</feature>
<evidence type="ECO:0000256" key="1">
    <source>
        <dbReference type="SAM" id="MobiDB-lite"/>
    </source>
</evidence>
<accession>A0A4D4LLG4</accession>
<name>A0A4D4LLG4_STRVO</name>
<gene>
    <name evidence="2" type="ORF">SVIO_107590</name>
</gene>
<reference evidence="2 3" key="1">
    <citation type="journal article" date="2020" name="Int. J. Syst. Evol. Microbiol.">
        <title>Reclassification of Streptomyces castelarensis and Streptomyces sporoclivatus as later heterotypic synonyms of Streptomyces antimycoticus.</title>
        <authorList>
            <person name="Komaki H."/>
            <person name="Tamura T."/>
        </authorList>
    </citation>
    <scope>NUCLEOTIDE SEQUENCE [LARGE SCALE GENOMIC DNA]</scope>
    <source>
        <strain evidence="2 3">NBRC 13459</strain>
    </source>
</reference>
<feature type="compositionally biased region" description="Low complexity" evidence="1">
    <location>
        <begin position="119"/>
        <end position="139"/>
    </location>
</feature>
<keyword evidence="3" id="KW-1185">Reference proteome</keyword>
<evidence type="ECO:0000313" key="2">
    <source>
        <dbReference type="EMBL" id="GDY60136.1"/>
    </source>
</evidence>